<proteinExistence type="inferred from homology"/>
<evidence type="ECO:0000259" key="3">
    <source>
        <dbReference type="Pfam" id="PF01055"/>
    </source>
</evidence>
<evidence type="ECO:0000256" key="1">
    <source>
        <dbReference type="ARBA" id="ARBA00007806"/>
    </source>
</evidence>
<dbReference type="OrthoDB" id="27033at2157"/>
<dbReference type="EMBL" id="CP031310">
    <property type="protein sequence ID" value="QCC50546.1"/>
    <property type="molecule type" value="Genomic_DNA"/>
</dbReference>
<dbReference type="GO" id="GO:0005975">
    <property type="term" value="P:carbohydrate metabolic process"/>
    <property type="evidence" value="ECO:0007669"/>
    <property type="project" value="InterPro"/>
</dbReference>
<evidence type="ECO:0000256" key="2">
    <source>
        <dbReference type="RuleBase" id="RU361185"/>
    </source>
</evidence>
<feature type="domain" description="Glycosyl hydrolase family 31 C-terminal" evidence="5">
    <location>
        <begin position="510"/>
        <end position="600"/>
    </location>
</feature>
<comment type="similarity">
    <text evidence="1 2">Belongs to the glycosyl hydrolase 31 family.</text>
</comment>
<gene>
    <name evidence="6" type="ORF">DV733_04500</name>
</gene>
<accession>A0A4D6HBF1</accession>
<feature type="domain" description="Glycoside hydrolase family 31 TIM barrel" evidence="3">
    <location>
        <begin position="195"/>
        <end position="502"/>
    </location>
</feature>
<dbReference type="InterPro" id="IPR033403">
    <property type="entry name" value="DUF5110"/>
</dbReference>
<dbReference type="Pfam" id="PF01055">
    <property type="entry name" value="Glyco_hydro_31_2nd"/>
    <property type="match status" value="1"/>
</dbReference>
<dbReference type="InterPro" id="IPR013780">
    <property type="entry name" value="Glyco_hydro_b"/>
</dbReference>
<evidence type="ECO:0000313" key="7">
    <source>
        <dbReference type="Proteomes" id="UP000296706"/>
    </source>
</evidence>
<keyword evidence="2" id="KW-0326">Glycosidase</keyword>
<dbReference type="InterPro" id="IPR000322">
    <property type="entry name" value="Glyco_hydro_31_TIM"/>
</dbReference>
<dbReference type="SUPFAM" id="SSF51011">
    <property type="entry name" value="Glycosyl hydrolase domain"/>
    <property type="match status" value="1"/>
</dbReference>
<evidence type="ECO:0000259" key="4">
    <source>
        <dbReference type="Pfam" id="PF17137"/>
    </source>
</evidence>
<dbReference type="InterPro" id="IPR048395">
    <property type="entry name" value="Glyco_hydro_31_C"/>
</dbReference>
<keyword evidence="2" id="KW-0378">Hydrolase</keyword>
<dbReference type="PANTHER" id="PTHR22762:SF89">
    <property type="entry name" value="ALPHA-XYLOSIDASE"/>
    <property type="match status" value="1"/>
</dbReference>
<protein>
    <submittedName>
        <fullName evidence="6">DUF5110 domain-containing protein</fullName>
    </submittedName>
</protein>
<dbReference type="InterPro" id="IPR017853">
    <property type="entry name" value="GH"/>
</dbReference>
<dbReference type="Pfam" id="PF21365">
    <property type="entry name" value="Glyco_hydro_31_3rd"/>
    <property type="match status" value="1"/>
</dbReference>
<dbReference type="Gene3D" id="2.60.40.1180">
    <property type="entry name" value="Golgi alpha-mannosidase II"/>
    <property type="match status" value="2"/>
</dbReference>
<organism evidence="6 7">
    <name type="scientific">Halapricum salinum</name>
    <dbReference type="NCBI Taxonomy" id="1457250"/>
    <lineage>
        <taxon>Archaea</taxon>
        <taxon>Methanobacteriati</taxon>
        <taxon>Methanobacteriota</taxon>
        <taxon>Stenosarchaea group</taxon>
        <taxon>Halobacteria</taxon>
        <taxon>Halobacteriales</taxon>
        <taxon>Haloarculaceae</taxon>
        <taxon>Halapricum</taxon>
    </lineage>
</organism>
<dbReference type="GeneID" id="39847098"/>
<dbReference type="Gene3D" id="2.60.40.1760">
    <property type="entry name" value="glycosyl hydrolase (family 31)"/>
    <property type="match status" value="1"/>
</dbReference>
<dbReference type="GO" id="GO:0090599">
    <property type="term" value="F:alpha-glucosidase activity"/>
    <property type="evidence" value="ECO:0007669"/>
    <property type="project" value="TreeGrafter"/>
</dbReference>
<dbReference type="Proteomes" id="UP000296706">
    <property type="component" value="Chromosome"/>
</dbReference>
<evidence type="ECO:0000259" key="5">
    <source>
        <dbReference type="Pfam" id="PF21365"/>
    </source>
</evidence>
<dbReference type="GO" id="GO:0006491">
    <property type="term" value="P:N-glycan processing"/>
    <property type="evidence" value="ECO:0007669"/>
    <property type="project" value="TreeGrafter"/>
</dbReference>
<feature type="domain" description="DUF5110" evidence="4">
    <location>
        <begin position="616"/>
        <end position="686"/>
    </location>
</feature>
<dbReference type="Gene3D" id="3.20.20.80">
    <property type="entry name" value="Glycosidases"/>
    <property type="match status" value="1"/>
</dbReference>
<dbReference type="Pfam" id="PF17137">
    <property type="entry name" value="DUF5110"/>
    <property type="match status" value="1"/>
</dbReference>
<dbReference type="KEGG" id="hsn:DV733_04500"/>
<name>A0A4D6HBF1_9EURY</name>
<dbReference type="STRING" id="1457250.GCA_000755225_03204"/>
<dbReference type="SUPFAM" id="SSF51445">
    <property type="entry name" value="(Trans)glycosidases"/>
    <property type="match status" value="1"/>
</dbReference>
<dbReference type="RefSeq" id="WP_049993994.1">
    <property type="nucleotide sequence ID" value="NZ_CP031310.1"/>
</dbReference>
<dbReference type="AlphaFoldDB" id="A0A4D6HBF1"/>
<sequence>MTLAAYHVPDFDSVADEAAVVRGDTYRFTVLTPRLVRAEYDPDGEFEDRPSQVFWYRDQPVPDFTVEETDQRIAIETDALRLQYERGEPFSAETLSAHVRELGTVWHYGDADDGNMGGTVRTLDRVEGSTDLEPGLLGGDGWTVVDDSESLVFEDDGWVTPRDAPRKYEDLYLFGYGHDYLDCLNDFTAVAGDVPMVPRWALGNWWSRYEDYSADELQELMERFREEDLPLSVCVIDMDWHVVDNAFHGGWTGWSWNRDLFPDPEGFVDWLHESGLKTTLNLHPAEGVYPHEDCYDALAEHMGIDPASETPIPFDASDDTFLRGYFEHVIDPLEDEDGVDFWWIDWQQWEESPEMEGLDPLWALNHLHALDRTRDGRRPFILSRWGGLGGHRYPVGFSGDAYISWDSLAFQPYLTSTGSNVDFGWWSHDIGGHFGGTGTPTGFGELYARWAQFGTFSPINRFHTGNIDYIDKRPWTFEPTVREALGDAMRRRHELVPYLYTMAWHNHDEGVPLVRPMYYPHPDTELAYHVPQQYYFGSELLAAPYVSERADDTNLARQTVWLPEGEWYDFESGDRYDGGLEACYGDLSDTPVFAKAGAIVPQDGDPGFGDVDNPETLRVLAFPGADNTFELYEDDGTSQAYLDGEYATTTLRQSYESGRLEFTVEAATGALEHVPDTRDLELCFRGLREHVDVAVRGGEETIEYDAETSTQIVRIDDHSSDESVTVTLTTDAPTLRAPGSGRLARTKAILRHLELPARSKQRIEEYATAFLDGRRSDLTWLDNFAEVATGEQLRAIVETLCDVGVAHLDNADGERLLLWNDDGRTDVTYRLSTFERGGVPLAVEGETERGPLPGLEIVELDDLAGEDWTLTVEYADAGSVTFDGEGVADRYEGDVR</sequence>
<dbReference type="CDD" id="cd06595">
    <property type="entry name" value="GH31_u1"/>
    <property type="match status" value="1"/>
</dbReference>
<keyword evidence="7" id="KW-1185">Reference proteome</keyword>
<evidence type="ECO:0000313" key="6">
    <source>
        <dbReference type="EMBL" id="QCC50546.1"/>
    </source>
</evidence>
<reference evidence="6 7" key="1">
    <citation type="journal article" date="2019" name="Nat. Commun.">
        <title>A new type of DNA phosphorothioation-based antiviral system in archaea.</title>
        <authorList>
            <person name="Xiong L."/>
            <person name="Liu S."/>
            <person name="Chen S."/>
            <person name="Xiao Y."/>
            <person name="Zhu B."/>
            <person name="Gao Y."/>
            <person name="Zhang Y."/>
            <person name="Chen B."/>
            <person name="Luo J."/>
            <person name="Deng Z."/>
            <person name="Chen X."/>
            <person name="Wang L."/>
            <person name="Chen S."/>
        </authorList>
    </citation>
    <scope>NUCLEOTIDE SEQUENCE [LARGE SCALE GENOMIC DNA]</scope>
    <source>
        <strain evidence="6 7">CBA1105</strain>
    </source>
</reference>
<dbReference type="PANTHER" id="PTHR22762">
    <property type="entry name" value="ALPHA-GLUCOSIDASE"/>
    <property type="match status" value="1"/>
</dbReference>